<dbReference type="AlphaFoldDB" id="A0A0Q4B1C8"/>
<dbReference type="GO" id="GO:0007165">
    <property type="term" value="P:signal transduction"/>
    <property type="evidence" value="ECO:0007669"/>
    <property type="project" value="InterPro"/>
</dbReference>
<dbReference type="InterPro" id="IPR036061">
    <property type="entry name" value="CheW-like_dom_sf"/>
</dbReference>
<feature type="domain" description="CheW-like" evidence="1">
    <location>
        <begin position="12"/>
        <end position="156"/>
    </location>
</feature>
<dbReference type="Gene3D" id="2.40.50.180">
    <property type="entry name" value="CheA-289, Domain 4"/>
    <property type="match status" value="1"/>
</dbReference>
<dbReference type="Pfam" id="PF01584">
    <property type="entry name" value="CheW"/>
    <property type="match status" value="1"/>
</dbReference>
<dbReference type="PATRIC" id="fig|1702214.3.peg.1285"/>
<dbReference type="InterPro" id="IPR002545">
    <property type="entry name" value="CheW-lke_dom"/>
</dbReference>
<dbReference type="CDD" id="cd00732">
    <property type="entry name" value="CheW"/>
    <property type="match status" value="1"/>
</dbReference>
<organism evidence="2 3">
    <name type="scientific">Candidatus [Bacteroides] periocalifornicus</name>
    <dbReference type="NCBI Taxonomy" id="1702214"/>
    <lineage>
        <taxon>Bacteria</taxon>
        <taxon>Pseudomonadati</taxon>
        <taxon>Bacteroidota</taxon>
    </lineage>
</organism>
<dbReference type="SUPFAM" id="SSF50341">
    <property type="entry name" value="CheW-like"/>
    <property type="match status" value="1"/>
</dbReference>
<dbReference type="GO" id="GO:0006935">
    <property type="term" value="P:chemotaxis"/>
    <property type="evidence" value="ECO:0007669"/>
    <property type="project" value="InterPro"/>
</dbReference>
<evidence type="ECO:0000313" key="3">
    <source>
        <dbReference type="Proteomes" id="UP000054172"/>
    </source>
</evidence>
<dbReference type="GO" id="GO:0005829">
    <property type="term" value="C:cytosol"/>
    <property type="evidence" value="ECO:0007669"/>
    <property type="project" value="TreeGrafter"/>
</dbReference>
<accession>A0A0Q4B1C8</accession>
<evidence type="ECO:0000259" key="1">
    <source>
        <dbReference type="PROSITE" id="PS50851"/>
    </source>
</evidence>
<dbReference type="Gene3D" id="2.30.30.40">
    <property type="entry name" value="SH3 Domains"/>
    <property type="match status" value="1"/>
</dbReference>
<dbReference type="Proteomes" id="UP000054172">
    <property type="component" value="Unassembled WGS sequence"/>
</dbReference>
<dbReference type="PANTHER" id="PTHR22617">
    <property type="entry name" value="CHEMOTAXIS SENSOR HISTIDINE KINASE-RELATED"/>
    <property type="match status" value="1"/>
</dbReference>
<reference evidence="2" key="1">
    <citation type="submission" date="2015-08" db="EMBL/GenBank/DDBJ databases">
        <title>Candidatus Bacteriodes Periocalifornicus.</title>
        <authorList>
            <person name="McLean J.S."/>
            <person name="Kelley S."/>
        </authorList>
    </citation>
    <scope>NUCLEOTIDE SEQUENCE [LARGE SCALE GENOMIC DNA]</scope>
    <source>
        <strain evidence="2">12B</strain>
    </source>
</reference>
<comment type="caution">
    <text evidence="2">The sequence shown here is derived from an EMBL/GenBank/DDBJ whole genome shotgun (WGS) entry which is preliminary data.</text>
</comment>
<keyword evidence="3" id="KW-1185">Reference proteome</keyword>
<dbReference type="InterPro" id="IPR039315">
    <property type="entry name" value="CheW"/>
</dbReference>
<gene>
    <name evidence="2" type="ORF">AL399_03540</name>
</gene>
<proteinExistence type="predicted"/>
<name>A0A0Q4B1C8_9BACT</name>
<dbReference type="SMART" id="SM00260">
    <property type="entry name" value="CheW"/>
    <property type="match status" value="1"/>
</dbReference>
<dbReference type="EMBL" id="LIIK01000012">
    <property type="protein sequence ID" value="KQM09103.1"/>
    <property type="molecule type" value="Genomic_DNA"/>
</dbReference>
<evidence type="ECO:0000313" key="2">
    <source>
        <dbReference type="EMBL" id="KQM09103.1"/>
    </source>
</evidence>
<dbReference type="PROSITE" id="PS50851">
    <property type="entry name" value="CHEW"/>
    <property type="match status" value="1"/>
</dbReference>
<protein>
    <recommendedName>
        <fullName evidence="1">CheW-like domain-containing protein</fullName>
    </recommendedName>
</protein>
<sequence>MAETTGTSTTKINSYLTFKLGEEEFAAHVGKVLNILEMTKITDVPRAPEYMKGVINLRGSVLPVVDTRIKFGMTPTEFTPNTCIVVMDIDLEGESVHVGALVDSVQAVIEIDDDKILPPPSLGTRYRSEFIVGVANVNDTFIMLLNMDEVFSTDEIVDLHERTVESTMDGTAPAAE</sequence>
<dbReference type="STRING" id="1702214.AL399_03540"/>
<dbReference type="PANTHER" id="PTHR22617:SF41">
    <property type="entry name" value="CHEMOTAXIS SIGNAL TRANSDUCTION SYSTEM ADAPTOR PROTEIN CHEW"/>
    <property type="match status" value="1"/>
</dbReference>